<sequence>MLNINPFKRISYIENGIAEFKKMDIINAIGVMIFYVIATIFMSVLFMKDKAGFSLKIFIFNGVKILLIFTVLINLFYYWYSIIIDEKNICKKTPKKITIKNVFYITIALLGFRIISSYLTIFILAPFSKVLMPKFMLKAVSETIEISFFIYVCIIGPAMEEFVFRGVILTGLLKKYSVKKSIIISALLFGIMHLNGIQFINGFLLGVLLGYIYVRTKSIYLCMYSHILFNTMGVIFMYIPKINNLLVTVLFAIVAFIFMIYGIKKIDNFRNGG</sequence>
<evidence type="ECO:0000259" key="2">
    <source>
        <dbReference type="Pfam" id="PF02517"/>
    </source>
</evidence>
<feature type="transmembrane region" description="Helical" evidence="1">
    <location>
        <begin position="101"/>
        <end position="128"/>
    </location>
</feature>
<accession>C6PZ11</accession>
<dbReference type="PANTHER" id="PTHR36435">
    <property type="entry name" value="SLR1288 PROTEIN"/>
    <property type="match status" value="1"/>
</dbReference>
<name>C6PZ11_9CLOT</name>
<dbReference type="PANTHER" id="PTHR36435:SF1">
    <property type="entry name" value="CAAX AMINO TERMINAL PROTEASE FAMILY PROTEIN"/>
    <property type="match status" value="1"/>
</dbReference>
<proteinExistence type="predicted"/>
<feature type="non-terminal residue" evidence="3">
    <location>
        <position position="273"/>
    </location>
</feature>
<protein>
    <submittedName>
        <fullName evidence="3">Abortive infection protein</fullName>
    </submittedName>
</protein>
<gene>
    <name evidence="3" type="ORF">CcarbDRAFT_4028</name>
</gene>
<dbReference type="AlphaFoldDB" id="C6PZ11"/>
<dbReference type="eggNOG" id="COG1266">
    <property type="taxonomic scope" value="Bacteria"/>
</dbReference>
<feature type="transmembrane region" description="Helical" evidence="1">
    <location>
        <begin position="58"/>
        <end position="80"/>
    </location>
</feature>
<evidence type="ECO:0000256" key="1">
    <source>
        <dbReference type="SAM" id="Phobius"/>
    </source>
</evidence>
<keyword evidence="1" id="KW-0472">Membrane</keyword>
<dbReference type="GO" id="GO:0004175">
    <property type="term" value="F:endopeptidase activity"/>
    <property type="evidence" value="ECO:0007669"/>
    <property type="project" value="UniProtKB-ARBA"/>
</dbReference>
<dbReference type="InterPro" id="IPR003675">
    <property type="entry name" value="Rce1/LyrA-like_dom"/>
</dbReference>
<dbReference type="InterPro" id="IPR052710">
    <property type="entry name" value="CAAX_protease"/>
</dbReference>
<feature type="transmembrane region" description="Helical" evidence="1">
    <location>
        <begin position="218"/>
        <end position="238"/>
    </location>
</feature>
<evidence type="ECO:0000313" key="4">
    <source>
        <dbReference type="Proteomes" id="UP000004198"/>
    </source>
</evidence>
<comment type="caution">
    <text evidence="3">The sequence shown here is derived from an EMBL/GenBank/DDBJ whole genome shotgun (WGS) entry which is preliminary data.</text>
</comment>
<keyword evidence="1" id="KW-0812">Transmembrane</keyword>
<dbReference type="RefSeq" id="WP_007062913.1">
    <property type="nucleotide sequence ID" value="NZ_ACVI01000086.1"/>
</dbReference>
<organism evidence="3 4">
    <name type="scientific">Clostridium carboxidivorans P7</name>
    <dbReference type="NCBI Taxonomy" id="536227"/>
    <lineage>
        <taxon>Bacteria</taxon>
        <taxon>Bacillati</taxon>
        <taxon>Bacillota</taxon>
        <taxon>Clostridia</taxon>
        <taxon>Eubacteriales</taxon>
        <taxon>Clostridiaceae</taxon>
        <taxon>Clostridium</taxon>
    </lineage>
</organism>
<feature type="transmembrane region" description="Helical" evidence="1">
    <location>
        <begin position="25"/>
        <end position="46"/>
    </location>
</feature>
<dbReference type="OrthoDB" id="4177129at2"/>
<feature type="domain" description="CAAX prenyl protease 2/Lysostaphin resistance protein A-like" evidence="2">
    <location>
        <begin position="146"/>
        <end position="232"/>
    </location>
</feature>
<dbReference type="Pfam" id="PF02517">
    <property type="entry name" value="Rce1-like"/>
    <property type="match status" value="1"/>
</dbReference>
<keyword evidence="1" id="KW-1133">Transmembrane helix</keyword>
<evidence type="ECO:0000313" key="3">
    <source>
        <dbReference type="EMBL" id="EET85545.1"/>
    </source>
</evidence>
<feature type="transmembrane region" description="Helical" evidence="1">
    <location>
        <begin position="148"/>
        <end position="173"/>
    </location>
</feature>
<feature type="transmembrane region" description="Helical" evidence="1">
    <location>
        <begin position="245"/>
        <end position="263"/>
    </location>
</feature>
<dbReference type="GO" id="GO:0080120">
    <property type="term" value="P:CAAX-box protein maturation"/>
    <property type="evidence" value="ECO:0007669"/>
    <property type="project" value="UniProtKB-ARBA"/>
</dbReference>
<reference evidence="3 4" key="1">
    <citation type="submission" date="2009-06" db="EMBL/GenBank/DDBJ databases">
        <title>The draft genome of Clostridium carboxidivorans P7.</title>
        <authorList>
            <consortium name="US DOE Joint Genome Institute (JGI-PGF)"/>
            <person name="Lucas S."/>
            <person name="Copeland A."/>
            <person name="Lapidus A."/>
            <person name="Glavina del Rio T."/>
            <person name="Tice H."/>
            <person name="Bruce D."/>
            <person name="Goodwin L."/>
            <person name="Pitluck S."/>
            <person name="Larimer F."/>
            <person name="Land M.L."/>
            <person name="Hauser L."/>
            <person name="Hemme C.L."/>
        </authorList>
    </citation>
    <scope>NUCLEOTIDE SEQUENCE [LARGE SCALE GENOMIC DNA]</scope>
    <source>
        <strain evidence="3 4">P7</strain>
    </source>
</reference>
<keyword evidence="4" id="KW-1185">Reference proteome</keyword>
<dbReference type="Proteomes" id="UP000004198">
    <property type="component" value="Unassembled WGS sequence"/>
</dbReference>
<feature type="transmembrane region" description="Helical" evidence="1">
    <location>
        <begin position="185"/>
        <end position="212"/>
    </location>
</feature>
<dbReference type="EMBL" id="ACVI01000086">
    <property type="protein sequence ID" value="EET85545.1"/>
    <property type="molecule type" value="Genomic_DNA"/>
</dbReference>